<keyword evidence="4" id="KW-1185">Reference proteome</keyword>
<dbReference type="EMBL" id="MRZV01000003">
    <property type="protein sequence ID" value="PIK62917.1"/>
    <property type="molecule type" value="Genomic_DNA"/>
</dbReference>
<dbReference type="AlphaFoldDB" id="A0A2G8LRL9"/>
<evidence type="ECO:0000256" key="1">
    <source>
        <dbReference type="ARBA" id="ARBA00023157"/>
    </source>
</evidence>
<comment type="caution">
    <text evidence="3">The sequence shown here is derived from an EMBL/GenBank/DDBJ whole genome shotgun (WGS) entry which is preliminary data.</text>
</comment>
<dbReference type="Proteomes" id="UP000230750">
    <property type="component" value="Unassembled WGS sequence"/>
</dbReference>
<protein>
    <submittedName>
        <fullName evidence="3">Tenascin</fullName>
    </submittedName>
</protein>
<accession>A0A2G8LRL9</accession>
<dbReference type="PROSITE" id="PS51406">
    <property type="entry name" value="FIBRINOGEN_C_2"/>
    <property type="match status" value="1"/>
</dbReference>
<proteinExistence type="predicted"/>
<dbReference type="PANTHER" id="PTHR19143">
    <property type="entry name" value="FIBRINOGEN/TENASCIN/ANGIOPOEITIN"/>
    <property type="match status" value="1"/>
</dbReference>
<dbReference type="InterPro" id="IPR036056">
    <property type="entry name" value="Fibrinogen-like_C"/>
</dbReference>
<reference evidence="3 4" key="1">
    <citation type="journal article" date="2017" name="PLoS Biol.">
        <title>The sea cucumber genome provides insights into morphological evolution and visceral regeneration.</title>
        <authorList>
            <person name="Zhang X."/>
            <person name="Sun L."/>
            <person name="Yuan J."/>
            <person name="Sun Y."/>
            <person name="Gao Y."/>
            <person name="Zhang L."/>
            <person name="Li S."/>
            <person name="Dai H."/>
            <person name="Hamel J.F."/>
            <person name="Liu C."/>
            <person name="Yu Y."/>
            <person name="Liu S."/>
            <person name="Lin W."/>
            <person name="Guo K."/>
            <person name="Jin S."/>
            <person name="Xu P."/>
            <person name="Storey K.B."/>
            <person name="Huan P."/>
            <person name="Zhang T."/>
            <person name="Zhou Y."/>
            <person name="Zhang J."/>
            <person name="Lin C."/>
            <person name="Li X."/>
            <person name="Xing L."/>
            <person name="Huo D."/>
            <person name="Sun M."/>
            <person name="Wang L."/>
            <person name="Mercier A."/>
            <person name="Li F."/>
            <person name="Yang H."/>
            <person name="Xiang J."/>
        </authorList>
    </citation>
    <scope>NUCLEOTIDE SEQUENCE [LARGE SCALE GENOMIC DNA]</scope>
    <source>
        <strain evidence="3">Shaxun</strain>
        <tissue evidence="3">Muscle</tissue>
    </source>
</reference>
<dbReference type="PROSITE" id="PS00514">
    <property type="entry name" value="FIBRINOGEN_C_1"/>
    <property type="match status" value="1"/>
</dbReference>
<dbReference type="InterPro" id="IPR050373">
    <property type="entry name" value="Fibrinogen_C-term_domain"/>
</dbReference>
<keyword evidence="1" id="KW-1015">Disulfide bond</keyword>
<dbReference type="SMART" id="SM00186">
    <property type="entry name" value="FBG"/>
    <property type="match status" value="1"/>
</dbReference>
<evidence type="ECO:0000259" key="2">
    <source>
        <dbReference type="PROSITE" id="PS51406"/>
    </source>
</evidence>
<feature type="domain" description="Fibrinogen C-terminal" evidence="2">
    <location>
        <begin position="1"/>
        <end position="183"/>
    </location>
</feature>
<sequence>MRSDFKVFQRRVDGSVDFYRNWDSYKEGFGELDHEFWLGNGKLYHLTNQGEYQIRINMVNKIGDPYYAKFDLFRINDESDNYRLSGLGTFNGTADTDGGAPGGGTLSYHLNYAFSTFDRDNDKADSTHCADSHHGAWWYKSCALSNLNGDYMAADGAQSSIHWYDLPGGRSNIKYTEMKIRPV</sequence>
<dbReference type="Pfam" id="PF00147">
    <property type="entry name" value="Fibrinogen_C"/>
    <property type="match status" value="1"/>
</dbReference>
<evidence type="ECO:0000313" key="4">
    <source>
        <dbReference type="Proteomes" id="UP000230750"/>
    </source>
</evidence>
<evidence type="ECO:0000313" key="3">
    <source>
        <dbReference type="EMBL" id="PIK62917.1"/>
    </source>
</evidence>
<dbReference type="STRING" id="307972.A0A2G8LRL9"/>
<organism evidence="3 4">
    <name type="scientific">Stichopus japonicus</name>
    <name type="common">Sea cucumber</name>
    <dbReference type="NCBI Taxonomy" id="307972"/>
    <lineage>
        <taxon>Eukaryota</taxon>
        <taxon>Metazoa</taxon>
        <taxon>Echinodermata</taxon>
        <taxon>Eleutherozoa</taxon>
        <taxon>Echinozoa</taxon>
        <taxon>Holothuroidea</taxon>
        <taxon>Aspidochirotacea</taxon>
        <taxon>Aspidochirotida</taxon>
        <taxon>Stichopodidae</taxon>
        <taxon>Apostichopus</taxon>
    </lineage>
</organism>
<dbReference type="InterPro" id="IPR002181">
    <property type="entry name" value="Fibrinogen_a/b/g_C_dom"/>
</dbReference>
<dbReference type="InterPro" id="IPR014716">
    <property type="entry name" value="Fibrinogen_a/b/g_C_1"/>
</dbReference>
<dbReference type="CDD" id="cd00087">
    <property type="entry name" value="FReD"/>
    <property type="match status" value="1"/>
</dbReference>
<dbReference type="OrthoDB" id="6144964at2759"/>
<dbReference type="GO" id="GO:0005615">
    <property type="term" value="C:extracellular space"/>
    <property type="evidence" value="ECO:0007669"/>
    <property type="project" value="TreeGrafter"/>
</dbReference>
<gene>
    <name evidence="3" type="ORF">BSL78_00152</name>
</gene>
<dbReference type="Gene3D" id="3.90.215.10">
    <property type="entry name" value="Gamma Fibrinogen, chain A, domain 1"/>
    <property type="match status" value="1"/>
</dbReference>
<dbReference type="InterPro" id="IPR020837">
    <property type="entry name" value="Fibrinogen_CS"/>
</dbReference>
<name>A0A2G8LRL9_STIJA</name>
<dbReference type="SUPFAM" id="SSF56496">
    <property type="entry name" value="Fibrinogen C-terminal domain-like"/>
    <property type="match status" value="1"/>
</dbReference>